<dbReference type="PANTHER" id="PTHR43377:SF2">
    <property type="entry name" value="BINDING ROSSMANN FOLD OXIDOREDUCTASE, PUTATIVE (AFU_ORTHOLOGUE AFUA_4G00560)-RELATED"/>
    <property type="match status" value="1"/>
</dbReference>
<dbReference type="Gene3D" id="3.40.50.720">
    <property type="entry name" value="NAD(P)-binding Rossmann-like Domain"/>
    <property type="match status" value="1"/>
</dbReference>
<dbReference type="EMBL" id="JACXIZ010000007">
    <property type="protein sequence ID" value="MBD2844095.1"/>
    <property type="molecule type" value="Genomic_DNA"/>
</dbReference>
<keyword evidence="5" id="KW-1185">Reference proteome</keyword>
<evidence type="ECO:0000313" key="5">
    <source>
        <dbReference type="Proteomes" id="UP000621560"/>
    </source>
</evidence>
<evidence type="ECO:0000259" key="3">
    <source>
        <dbReference type="Pfam" id="PF02894"/>
    </source>
</evidence>
<dbReference type="InterPro" id="IPR000683">
    <property type="entry name" value="Gfo/Idh/MocA-like_OxRdtase_N"/>
</dbReference>
<dbReference type="PANTHER" id="PTHR43377">
    <property type="entry name" value="BILIVERDIN REDUCTASE A"/>
    <property type="match status" value="1"/>
</dbReference>
<proteinExistence type="inferred from homology"/>
<dbReference type="InterPro" id="IPR051450">
    <property type="entry name" value="Gfo/Idh/MocA_Oxidoreductases"/>
</dbReference>
<dbReference type="InterPro" id="IPR004104">
    <property type="entry name" value="Gfo/Idh/MocA-like_OxRdtase_C"/>
</dbReference>
<dbReference type="SUPFAM" id="SSF55347">
    <property type="entry name" value="Glyceraldehyde-3-phosphate dehydrogenase-like, C-terminal domain"/>
    <property type="match status" value="1"/>
</dbReference>
<dbReference type="RefSeq" id="WP_190914441.1">
    <property type="nucleotide sequence ID" value="NZ_JACXIZ010000007.1"/>
</dbReference>
<organism evidence="4 5">
    <name type="scientific">Paenibacillus sabuli</name>
    <dbReference type="NCBI Taxonomy" id="2772509"/>
    <lineage>
        <taxon>Bacteria</taxon>
        <taxon>Bacillati</taxon>
        <taxon>Bacillota</taxon>
        <taxon>Bacilli</taxon>
        <taxon>Bacillales</taxon>
        <taxon>Paenibacillaceae</taxon>
        <taxon>Paenibacillus</taxon>
    </lineage>
</organism>
<name>A0A927GQN9_9BACL</name>
<comment type="caution">
    <text evidence="4">The sequence shown here is derived from an EMBL/GenBank/DDBJ whole genome shotgun (WGS) entry which is preliminary data.</text>
</comment>
<feature type="domain" description="Gfo/Idh/MocA-like oxidoreductase N-terminal" evidence="2">
    <location>
        <begin position="3"/>
        <end position="128"/>
    </location>
</feature>
<dbReference type="Gene3D" id="3.30.360.10">
    <property type="entry name" value="Dihydrodipicolinate Reductase, domain 2"/>
    <property type="match status" value="1"/>
</dbReference>
<dbReference type="InterPro" id="IPR036291">
    <property type="entry name" value="NAD(P)-bd_dom_sf"/>
</dbReference>
<evidence type="ECO:0000256" key="1">
    <source>
        <dbReference type="ARBA" id="ARBA00010928"/>
    </source>
</evidence>
<sequence>MKKYVVCGVSHRGLGLFVGSVVQTYNQRHRIVGLLDVDPKRFEECYRRYPETEGIATYGAHEFERMLKETTPDAVMVAGMDSTHAEYIIAALRHDLDVITEKPMAISAEQCRAILAAERASKGEVTVAFNYRYSPYHRKIKELILEGKIGRVTSVDLNWLVDTHHGSSYFKRWNRRRAHSGGLSIHKSTHHFDLVNWWIDQKPVQVFAHGALHYFGPDSELNPRREDGRVCETCAVKPECRYVMRWTSRSKEVAPPDDHLTWQAVPIADRFTAYRPDRCIFDSEIDIEDTYAVNVQYDRGALLSYSIHFSAPYEGYRLAINGTKGRIETQEFHAPARLPFDVPTHTIDYFPMFGSKQAIQVVEQQGGHGGGDPLMLEDMFLGPDPLRDYRVLAGAREGAYSIAIGEAVWRSAQDNRPVSIPQLLQEAY</sequence>
<dbReference type="GO" id="GO:0000166">
    <property type="term" value="F:nucleotide binding"/>
    <property type="evidence" value="ECO:0007669"/>
    <property type="project" value="InterPro"/>
</dbReference>
<accession>A0A927GQN9</accession>
<gene>
    <name evidence="4" type="ORF">IDH44_02760</name>
</gene>
<dbReference type="Pfam" id="PF02894">
    <property type="entry name" value="GFO_IDH_MocA_C"/>
    <property type="match status" value="1"/>
</dbReference>
<evidence type="ECO:0000313" key="4">
    <source>
        <dbReference type="EMBL" id="MBD2844095.1"/>
    </source>
</evidence>
<feature type="domain" description="Gfo/Idh/MocA-like oxidoreductase C-terminal" evidence="3">
    <location>
        <begin position="141"/>
        <end position="420"/>
    </location>
</feature>
<reference evidence="4" key="1">
    <citation type="submission" date="2020-09" db="EMBL/GenBank/DDBJ databases">
        <title>A novel bacterium of genus Paenibacillus, isolated from South China Sea.</title>
        <authorList>
            <person name="Huang H."/>
            <person name="Mo K."/>
            <person name="Hu Y."/>
        </authorList>
    </citation>
    <scope>NUCLEOTIDE SEQUENCE</scope>
    <source>
        <strain evidence="4">IB182496</strain>
    </source>
</reference>
<protein>
    <submittedName>
        <fullName evidence="4">Gfo/Idh/MocA family oxidoreductase</fullName>
    </submittedName>
</protein>
<evidence type="ECO:0000259" key="2">
    <source>
        <dbReference type="Pfam" id="PF01408"/>
    </source>
</evidence>
<dbReference type="Pfam" id="PF01408">
    <property type="entry name" value="GFO_IDH_MocA"/>
    <property type="match status" value="1"/>
</dbReference>
<dbReference type="SUPFAM" id="SSF51735">
    <property type="entry name" value="NAD(P)-binding Rossmann-fold domains"/>
    <property type="match status" value="1"/>
</dbReference>
<dbReference type="Proteomes" id="UP000621560">
    <property type="component" value="Unassembled WGS sequence"/>
</dbReference>
<dbReference type="AlphaFoldDB" id="A0A927GQN9"/>
<comment type="similarity">
    <text evidence="1">Belongs to the Gfo/Idh/MocA family.</text>
</comment>